<name>A0ACC0BXJ7_CATRO</name>
<protein>
    <submittedName>
        <fullName evidence="1">Uncharacterized protein</fullName>
    </submittedName>
</protein>
<reference evidence="2" key="1">
    <citation type="journal article" date="2023" name="Nat. Plants">
        <title>Single-cell RNA sequencing provides a high-resolution roadmap for understanding the multicellular compartmentation of specialized metabolism.</title>
        <authorList>
            <person name="Sun S."/>
            <person name="Shen X."/>
            <person name="Li Y."/>
            <person name="Li Y."/>
            <person name="Wang S."/>
            <person name="Li R."/>
            <person name="Zhang H."/>
            <person name="Shen G."/>
            <person name="Guo B."/>
            <person name="Wei J."/>
            <person name="Xu J."/>
            <person name="St-Pierre B."/>
            <person name="Chen S."/>
            <person name="Sun C."/>
        </authorList>
    </citation>
    <scope>NUCLEOTIDE SEQUENCE [LARGE SCALE GENOMIC DNA]</scope>
</reference>
<keyword evidence="2" id="KW-1185">Reference proteome</keyword>
<comment type="caution">
    <text evidence="1">The sequence shown here is derived from an EMBL/GenBank/DDBJ whole genome shotgun (WGS) entry which is preliminary data.</text>
</comment>
<sequence>MAIITSFSRGHGMALFLVLFNRCRVPLFPVPESPSALSEREPLTTLCQTCPRQPGGSSVSTFEGGSAWSLGFPFPQPIRLCKPGLTFCYELAGQRWIEVLCYSPLLKAKDGVELSFQDLQSNTFPLCYLAKPATSCAKVKRWPSRMESNSRFSLLATLILKAYSLTSLSGRVRSVAKILLCKKGLHSYRAEGKDRLRGKLHKQYIDLLLQEGARCGSIAFVTIKAVEDSAATTAPASLGGTPAQGDFTRCQLGGLWTFVALHGTFGLICFMLHRACSIGQSGWFFAPSFGVVAIFRFILFFQGFHSWTLNPFHMMGVAGVLGAALLYAIHGAIVENTLFENGDGANTFRAFNPTQAEETVGIRAALYASPSTSIHATNSSASDRDASPFCVLKTVQN</sequence>
<gene>
    <name evidence="1" type="ORF">M9H77_08259</name>
</gene>
<evidence type="ECO:0000313" key="2">
    <source>
        <dbReference type="Proteomes" id="UP001060085"/>
    </source>
</evidence>
<proteinExistence type="predicted"/>
<dbReference type="Proteomes" id="UP001060085">
    <property type="component" value="Linkage Group LG02"/>
</dbReference>
<accession>A0ACC0BXJ7</accession>
<evidence type="ECO:0000313" key="1">
    <source>
        <dbReference type="EMBL" id="KAI5677309.1"/>
    </source>
</evidence>
<organism evidence="1 2">
    <name type="scientific">Catharanthus roseus</name>
    <name type="common">Madagascar periwinkle</name>
    <name type="synonym">Vinca rosea</name>
    <dbReference type="NCBI Taxonomy" id="4058"/>
    <lineage>
        <taxon>Eukaryota</taxon>
        <taxon>Viridiplantae</taxon>
        <taxon>Streptophyta</taxon>
        <taxon>Embryophyta</taxon>
        <taxon>Tracheophyta</taxon>
        <taxon>Spermatophyta</taxon>
        <taxon>Magnoliopsida</taxon>
        <taxon>eudicotyledons</taxon>
        <taxon>Gunneridae</taxon>
        <taxon>Pentapetalae</taxon>
        <taxon>asterids</taxon>
        <taxon>lamiids</taxon>
        <taxon>Gentianales</taxon>
        <taxon>Apocynaceae</taxon>
        <taxon>Rauvolfioideae</taxon>
        <taxon>Vinceae</taxon>
        <taxon>Catharanthinae</taxon>
        <taxon>Catharanthus</taxon>
    </lineage>
</organism>
<dbReference type="EMBL" id="CM044702">
    <property type="protein sequence ID" value="KAI5677309.1"/>
    <property type="molecule type" value="Genomic_DNA"/>
</dbReference>